<feature type="signal peptide" evidence="1">
    <location>
        <begin position="1"/>
        <end position="20"/>
    </location>
</feature>
<keyword evidence="3" id="KW-1185">Reference proteome</keyword>
<feature type="chain" id="PRO_5015762939" evidence="1">
    <location>
        <begin position="21"/>
        <end position="127"/>
    </location>
</feature>
<comment type="caution">
    <text evidence="2">The sequence shown here is derived from an EMBL/GenBank/DDBJ whole genome shotgun (WGS) entry which is preliminary data.</text>
</comment>
<organism evidence="2 3">
    <name type="scientific">Cereibacter azotoformans</name>
    <dbReference type="NCBI Taxonomy" id="43057"/>
    <lineage>
        <taxon>Bacteria</taxon>
        <taxon>Pseudomonadati</taxon>
        <taxon>Pseudomonadota</taxon>
        <taxon>Alphaproteobacteria</taxon>
        <taxon>Rhodobacterales</taxon>
        <taxon>Paracoccaceae</taxon>
        <taxon>Cereibacter</taxon>
    </lineage>
</organism>
<evidence type="ECO:0000313" key="3">
    <source>
        <dbReference type="Proteomes" id="UP000244060"/>
    </source>
</evidence>
<dbReference type="Proteomes" id="UP000244060">
    <property type="component" value="Unassembled WGS sequence"/>
</dbReference>
<dbReference type="RefSeq" id="WP_244908352.1">
    <property type="nucleotide sequence ID" value="NZ_QAOT01000022.1"/>
</dbReference>
<reference evidence="2 3" key="1">
    <citation type="submission" date="2018-04" db="EMBL/GenBank/DDBJ databases">
        <title>Genomic Encyclopedia of Type Strains, Phase III (KMG-III): the genomes of soil and plant-associated and newly described type strains.</title>
        <authorList>
            <person name="Whitman W."/>
        </authorList>
    </citation>
    <scope>NUCLEOTIDE SEQUENCE [LARGE SCALE GENOMIC DNA]</scope>
    <source>
        <strain evidence="2 3">KA25</strain>
    </source>
</reference>
<dbReference type="AlphaFoldDB" id="A0A2T5JTC6"/>
<protein>
    <submittedName>
        <fullName evidence="2">Uncharacterized protein</fullName>
    </submittedName>
</protein>
<name>A0A2T5JTC6_9RHOB</name>
<gene>
    <name evidence="2" type="ORF">C8J28_12226</name>
</gene>
<dbReference type="EMBL" id="QAOT01000022">
    <property type="protein sequence ID" value="PTR13396.1"/>
    <property type="molecule type" value="Genomic_DNA"/>
</dbReference>
<proteinExistence type="predicted"/>
<evidence type="ECO:0000313" key="2">
    <source>
        <dbReference type="EMBL" id="PTR13396.1"/>
    </source>
</evidence>
<keyword evidence="1" id="KW-0732">Signal</keyword>
<accession>A0A2T5JTC6</accession>
<sequence length="127" mass="12698">MLKRTAAALLLTLPPLAGWAGQTVVTAPPEPLPEVFAPSPVQIETISALVSTPQLAAALASAEPGSQEAITAVAAILEDYAARVEAAGGLPPMTAEERAAALTLLGRIAAVTGPTAGLNALISRLSP</sequence>
<evidence type="ECO:0000256" key="1">
    <source>
        <dbReference type="SAM" id="SignalP"/>
    </source>
</evidence>